<dbReference type="EMBL" id="SHBP01000011">
    <property type="protein sequence ID" value="RZO19464.1"/>
    <property type="molecule type" value="Genomic_DNA"/>
</dbReference>
<dbReference type="Proteomes" id="UP000315889">
    <property type="component" value="Unassembled WGS sequence"/>
</dbReference>
<feature type="transmembrane region" description="Helical" evidence="7">
    <location>
        <begin position="36"/>
        <end position="57"/>
    </location>
</feature>
<comment type="caution">
    <text evidence="9">The sequence shown here is derived from an EMBL/GenBank/DDBJ whole genome shotgun (WGS) entry which is preliminary data.</text>
</comment>
<feature type="transmembrane region" description="Helical" evidence="7">
    <location>
        <begin position="6"/>
        <end position="24"/>
    </location>
</feature>
<protein>
    <submittedName>
        <fullName evidence="9">Sterol desaturase family protein</fullName>
    </submittedName>
</protein>
<evidence type="ECO:0000256" key="6">
    <source>
        <dbReference type="ARBA" id="ARBA00023136"/>
    </source>
</evidence>
<dbReference type="GO" id="GO:0005506">
    <property type="term" value="F:iron ion binding"/>
    <property type="evidence" value="ECO:0007669"/>
    <property type="project" value="InterPro"/>
</dbReference>
<evidence type="ECO:0000313" key="10">
    <source>
        <dbReference type="Proteomes" id="UP000315889"/>
    </source>
</evidence>
<dbReference type="GO" id="GO:0050479">
    <property type="term" value="F:glyceryl-ether monooxygenase activity"/>
    <property type="evidence" value="ECO:0007669"/>
    <property type="project" value="TreeGrafter"/>
</dbReference>
<dbReference type="InterPro" id="IPR051689">
    <property type="entry name" value="Sterol_desaturase/TMEM195"/>
</dbReference>
<keyword evidence="4" id="KW-0560">Oxidoreductase</keyword>
<feature type="transmembrane region" description="Helical" evidence="7">
    <location>
        <begin position="77"/>
        <end position="94"/>
    </location>
</feature>
<keyword evidence="6 7" id="KW-0472">Membrane</keyword>
<evidence type="ECO:0000256" key="1">
    <source>
        <dbReference type="ARBA" id="ARBA00004127"/>
    </source>
</evidence>
<dbReference type="GO" id="GO:0006643">
    <property type="term" value="P:membrane lipid metabolic process"/>
    <property type="evidence" value="ECO:0007669"/>
    <property type="project" value="TreeGrafter"/>
</dbReference>
<dbReference type="GO" id="GO:0012505">
    <property type="term" value="C:endomembrane system"/>
    <property type="evidence" value="ECO:0007669"/>
    <property type="project" value="UniProtKB-SubCell"/>
</dbReference>
<dbReference type="InterPro" id="IPR006694">
    <property type="entry name" value="Fatty_acid_hydroxylase"/>
</dbReference>
<evidence type="ECO:0000256" key="2">
    <source>
        <dbReference type="ARBA" id="ARBA00022692"/>
    </source>
</evidence>
<accession>A0A520ME35</accession>
<gene>
    <name evidence="9" type="ORF">EVB03_07715</name>
</gene>
<organism evidence="9 10">
    <name type="scientific">SAR92 clade bacterium</name>
    <dbReference type="NCBI Taxonomy" id="2315479"/>
    <lineage>
        <taxon>Bacteria</taxon>
        <taxon>Pseudomonadati</taxon>
        <taxon>Pseudomonadota</taxon>
        <taxon>Gammaproteobacteria</taxon>
        <taxon>Cellvibrionales</taxon>
        <taxon>Porticoccaceae</taxon>
        <taxon>SAR92 clade</taxon>
    </lineage>
</organism>
<evidence type="ECO:0000313" key="9">
    <source>
        <dbReference type="EMBL" id="RZO19464.1"/>
    </source>
</evidence>
<dbReference type="Pfam" id="PF04116">
    <property type="entry name" value="FA_hydroxylase"/>
    <property type="match status" value="1"/>
</dbReference>
<feature type="transmembrane region" description="Helical" evidence="7">
    <location>
        <begin position="130"/>
        <end position="150"/>
    </location>
</feature>
<evidence type="ECO:0000256" key="5">
    <source>
        <dbReference type="ARBA" id="ARBA00023098"/>
    </source>
</evidence>
<feature type="transmembrane region" description="Helical" evidence="7">
    <location>
        <begin position="329"/>
        <end position="350"/>
    </location>
</feature>
<keyword evidence="5" id="KW-0443">Lipid metabolism</keyword>
<dbReference type="PANTHER" id="PTHR21624">
    <property type="entry name" value="STEROL DESATURASE-RELATED PROTEIN"/>
    <property type="match status" value="1"/>
</dbReference>
<dbReference type="AlphaFoldDB" id="A0A520ME35"/>
<name>A0A520ME35_9GAMM</name>
<dbReference type="GO" id="GO:0016020">
    <property type="term" value="C:membrane"/>
    <property type="evidence" value="ECO:0007669"/>
    <property type="project" value="GOC"/>
</dbReference>
<feature type="transmembrane region" description="Helical" evidence="7">
    <location>
        <begin position="296"/>
        <end position="317"/>
    </location>
</feature>
<dbReference type="GO" id="GO:0008610">
    <property type="term" value="P:lipid biosynthetic process"/>
    <property type="evidence" value="ECO:0007669"/>
    <property type="project" value="InterPro"/>
</dbReference>
<evidence type="ECO:0000256" key="7">
    <source>
        <dbReference type="SAM" id="Phobius"/>
    </source>
</evidence>
<feature type="domain" description="Fatty acid hydroxylase" evidence="8">
    <location>
        <begin position="80"/>
        <end position="213"/>
    </location>
</feature>
<evidence type="ECO:0000259" key="8">
    <source>
        <dbReference type="Pfam" id="PF04116"/>
    </source>
</evidence>
<sequence>MNFVTYAIPVFLLLILVELVWGWMKGNNTYRINDSLNSMSLGLLSTVTKFVFLNIGLIVFTGIEQNFALWAFNIESYGHWLLAILLYDFLYYWFHRISHERQFFWGSHVVHHQSEDYNLSTALRQTSTSFLTTWVFFIPCFFLGMPIYMYVSVATAHLVYQFWVHTQHIGKLGIFEWFMVTPSNHRVHHAQNHSYIDKNYGGLLIVWDRLFGTFKEEEEDVKPIYGIRSPLNSWNPIWANTHVFFAMARDAWGTANWSDKLRILWSRTGWRPDDMAERYPASKSDLDDFKKYDPKLGATASTAIIGQYVLVSFFHFWGVQNLAVLTVEVLWATVIAQAYTLLVIGAALDGKRYVQQLEYTRLFVLVAMLFGSFNAGLIGINWLYYGSALLLVSTGVMRLCVNTEVDDVAEASSDPA</sequence>
<evidence type="ECO:0000256" key="4">
    <source>
        <dbReference type="ARBA" id="ARBA00023002"/>
    </source>
</evidence>
<dbReference type="PANTHER" id="PTHR21624:SF1">
    <property type="entry name" value="ALKYLGLYCEROL MONOOXYGENASE"/>
    <property type="match status" value="1"/>
</dbReference>
<comment type="subcellular location">
    <subcellularLocation>
        <location evidence="1">Endomembrane system</location>
        <topology evidence="1">Multi-pass membrane protein</topology>
    </subcellularLocation>
</comment>
<reference evidence="9 10" key="1">
    <citation type="submission" date="2019-02" db="EMBL/GenBank/DDBJ databases">
        <title>Prokaryotic population dynamics and viral predation in marine succession experiment using metagenomics: the confinement effect.</title>
        <authorList>
            <person name="Haro-Moreno J.M."/>
            <person name="Rodriguez-Valera F."/>
            <person name="Lopez-Perez M."/>
        </authorList>
    </citation>
    <scope>NUCLEOTIDE SEQUENCE [LARGE SCALE GENOMIC DNA]</scope>
    <source>
        <strain evidence="9">MED-G170</strain>
    </source>
</reference>
<evidence type="ECO:0000256" key="3">
    <source>
        <dbReference type="ARBA" id="ARBA00022989"/>
    </source>
</evidence>
<keyword evidence="3 7" id="KW-1133">Transmembrane helix</keyword>
<feature type="transmembrane region" description="Helical" evidence="7">
    <location>
        <begin position="362"/>
        <end position="385"/>
    </location>
</feature>
<keyword evidence="2 7" id="KW-0812">Transmembrane</keyword>
<proteinExistence type="predicted"/>